<name>A0A834X632_9FABA</name>
<dbReference type="EMBL" id="JAAIUW010000003">
    <property type="protein sequence ID" value="KAF7838482.1"/>
    <property type="molecule type" value="Genomic_DNA"/>
</dbReference>
<proteinExistence type="predicted"/>
<evidence type="ECO:0000313" key="2">
    <source>
        <dbReference type="Proteomes" id="UP000634136"/>
    </source>
</evidence>
<accession>A0A834X632</accession>
<evidence type="ECO:0000313" key="1">
    <source>
        <dbReference type="EMBL" id="KAF7838482.1"/>
    </source>
</evidence>
<protein>
    <submittedName>
        <fullName evidence="1">Uncharacterized protein</fullName>
    </submittedName>
</protein>
<reference evidence="1" key="1">
    <citation type="submission" date="2020-09" db="EMBL/GenBank/DDBJ databases">
        <title>Genome-Enabled Discovery of Anthraquinone Biosynthesis in Senna tora.</title>
        <authorList>
            <person name="Kang S.-H."/>
            <person name="Pandey R.P."/>
            <person name="Lee C.-M."/>
            <person name="Sim J.-S."/>
            <person name="Jeong J.-T."/>
            <person name="Choi B.-S."/>
            <person name="Jung M."/>
            <person name="Ginzburg D."/>
            <person name="Zhao K."/>
            <person name="Won S.Y."/>
            <person name="Oh T.-J."/>
            <person name="Yu Y."/>
            <person name="Kim N.-H."/>
            <person name="Lee O.R."/>
            <person name="Lee T.-H."/>
            <person name="Bashyal P."/>
            <person name="Kim T.-S."/>
            <person name="Lee W.-H."/>
            <person name="Kawkins C."/>
            <person name="Kim C.-K."/>
            <person name="Kim J.S."/>
            <person name="Ahn B.O."/>
            <person name="Rhee S.Y."/>
            <person name="Sohng J.K."/>
        </authorList>
    </citation>
    <scope>NUCLEOTIDE SEQUENCE</scope>
    <source>
        <tissue evidence="1">Leaf</tissue>
    </source>
</reference>
<comment type="caution">
    <text evidence="1">The sequence shown here is derived from an EMBL/GenBank/DDBJ whole genome shotgun (WGS) entry which is preliminary data.</text>
</comment>
<dbReference type="Proteomes" id="UP000634136">
    <property type="component" value="Unassembled WGS sequence"/>
</dbReference>
<gene>
    <name evidence="1" type="ORF">G2W53_006964</name>
</gene>
<dbReference type="AlphaFoldDB" id="A0A834X632"/>
<organism evidence="1 2">
    <name type="scientific">Senna tora</name>
    <dbReference type="NCBI Taxonomy" id="362788"/>
    <lineage>
        <taxon>Eukaryota</taxon>
        <taxon>Viridiplantae</taxon>
        <taxon>Streptophyta</taxon>
        <taxon>Embryophyta</taxon>
        <taxon>Tracheophyta</taxon>
        <taxon>Spermatophyta</taxon>
        <taxon>Magnoliopsida</taxon>
        <taxon>eudicotyledons</taxon>
        <taxon>Gunneridae</taxon>
        <taxon>Pentapetalae</taxon>
        <taxon>rosids</taxon>
        <taxon>fabids</taxon>
        <taxon>Fabales</taxon>
        <taxon>Fabaceae</taxon>
        <taxon>Caesalpinioideae</taxon>
        <taxon>Cassia clade</taxon>
        <taxon>Senna</taxon>
    </lineage>
</organism>
<keyword evidence="2" id="KW-1185">Reference proteome</keyword>
<sequence>MAWPNERDSSASNDAPRVRALCGPLDHVEAQRYLRTRNCISKLETWAPQ</sequence>